<name>A0A1Q1PU81_9CAUD</name>
<dbReference type="EMBL" id="KY295892">
    <property type="protein sequence ID" value="AQN31643.1"/>
    <property type="molecule type" value="Genomic_DNA"/>
</dbReference>
<gene>
    <name evidence="1" type="ORF">C_4</name>
</gene>
<organism evidence="1 2">
    <name type="scientific">Escherichia phage vB_EcoP_C</name>
    <dbReference type="NCBI Taxonomy" id="1933108"/>
    <lineage>
        <taxon>Viruses</taxon>
        <taxon>Duplodnaviria</taxon>
        <taxon>Heunggongvirae</taxon>
        <taxon>Uroviricota</taxon>
        <taxon>Caudoviricetes</taxon>
        <taxon>Autographivirales</taxon>
        <taxon>Autosignataviridae</taxon>
        <taxon>Molineuxvirinae</taxon>
        <taxon>Vectrevirus</taxon>
        <taxon>Vectrevirus sp. 'cee'</taxon>
    </lineage>
</organism>
<proteinExistence type="predicted"/>
<sequence>MNYCDIAHELRMEREKQEKRIIKKMAVLLAHYKADKQPTHDEFVDFCNMYLNVSKATGYRWLKALNDGEL</sequence>
<evidence type="ECO:0000313" key="2">
    <source>
        <dbReference type="Proteomes" id="UP000222007"/>
    </source>
</evidence>
<evidence type="ECO:0000313" key="1">
    <source>
        <dbReference type="EMBL" id="AQN31643.1"/>
    </source>
</evidence>
<reference evidence="1 2" key="1">
    <citation type="submission" date="2016-11" db="EMBL/GenBank/DDBJ databases">
        <title>Biological and genomic characterization of a historic collection of therapeutic Escherichia coli bacteriophage.</title>
        <authorList>
            <person name="Baig A."/>
            <person name="Colom J."/>
            <person name="Atterbury R."/>
            <person name="Barrow P."/>
        </authorList>
    </citation>
    <scope>NUCLEOTIDE SEQUENCE [LARGE SCALE GENOMIC DNA]</scope>
</reference>
<protein>
    <submittedName>
        <fullName evidence="1">Uncharacterized protein</fullName>
    </submittedName>
</protein>
<dbReference type="Proteomes" id="UP000222007">
    <property type="component" value="Segment"/>
</dbReference>
<accession>A0A1Q1PU81</accession>